<dbReference type="GO" id="GO:0003700">
    <property type="term" value="F:DNA-binding transcription factor activity"/>
    <property type="evidence" value="ECO:0007669"/>
    <property type="project" value="InterPro"/>
</dbReference>
<evidence type="ECO:0000313" key="7">
    <source>
        <dbReference type="EMBL" id="KOF03113.1"/>
    </source>
</evidence>
<dbReference type="PANTHER" id="PTHR30346:SF26">
    <property type="entry name" value="HYDROGEN PEROXIDE-INDUCIBLE GENES ACTIVATOR"/>
    <property type="match status" value="1"/>
</dbReference>
<dbReference type="CDD" id="cd08411">
    <property type="entry name" value="PBP2_OxyR"/>
    <property type="match status" value="1"/>
</dbReference>
<dbReference type="InterPro" id="IPR005119">
    <property type="entry name" value="LysR_subst-bd"/>
</dbReference>
<dbReference type="FunFam" id="1.10.10.10:FF:000001">
    <property type="entry name" value="LysR family transcriptional regulator"/>
    <property type="match status" value="1"/>
</dbReference>
<evidence type="ECO:0000256" key="1">
    <source>
        <dbReference type="ARBA" id="ARBA00009437"/>
    </source>
</evidence>
<comment type="similarity">
    <text evidence="1">Belongs to the LysR transcriptional regulatory family.</text>
</comment>
<dbReference type="EMBL" id="JSVA01000008">
    <property type="protein sequence ID" value="KOF03113.1"/>
    <property type="molecule type" value="Genomic_DNA"/>
</dbReference>
<dbReference type="PANTHER" id="PTHR30346">
    <property type="entry name" value="TRANSCRIPTIONAL DUAL REGULATOR HCAR-RELATED"/>
    <property type="match status" value="1"/>
</dbReference>
<evidence type="ECO:0000256" key="3">
    <source>
        <dbReference type="ARBA" id="ARBA00023125"/>
    </source>
</evidence>
<dbReference type="SUPFAM" id="SSF46785">
    <property type="entry name" value="Winged helix' DNA-binding domain"/>
    <property type="match status" value="1"/>
</dbReference>
<feature type="domain" description="HTH lysR-type" evidence="6">
    <location>
        <begin position="1"/>
        <end position="58"/>
    </location>
</feature>
<dbReference type="PATRIC" id="fig|1566026.4.peg.3272"/>
<evidence type="ECO:0000259" key="6">
    <source>
        <dbReference type="PROSITE" id="PS50931"/>
    </source>
</evidence>
<sequence>MTLQQLEYIVALDTHRHFVTAASHCFVTQPTLTLQVQKLEDEMNTLIFDRSRHPIVPTPTGELIINKARQILREAHQLKELVNLEKDTITGSFRIAVIPTVAPYLMPRFLKSFSEKHPNTHLQIREMESEEIIHALKNDFVDIGILATPLEESSIREIPLYNEPFLIYSSENHSLYGKSNIKPDSLPLYGLWLLNQGHCFRNQVLNICDKKKQSDNPGFSYESGSIETLKNMVRSNMGYTLVPELSVIEELDDPRVKRLESPEPIREISLVVHKSFTKESLIEKLREEILSNIPDHFQKGKKFIKVKWR</sequence>
<keyword evidence="4" id="KW-0010">Activator</keyword>
<dbReference type="Gene3D" id="3.40.190.10">
    <property type="entry name" value="Periplasmic binding protein-like II"/>
    <property type="match status" value="2"/>
</dbReference>
<dbReference type="SUPFAM" id="SSF53850">
    <property type="entry name" value="Periplasmic binding protein-like II"/>
    <property type="match status" value="1"/>
</dbReference>
<keyword evidence="2" id="KW-0805">Transcription regulation</keyword>
<evidence type="ECO:0000313" key="8">
    <source>
        <dbReference type="Proteomes" id="UP000036908"/>
    </source>
</evidence>
<dbReference type="AlphaFoldDB" id="A0A0L8AKZ7"/>
<dbReference type="GO" id="GO:0003677">
    <property type="term" value="F:DNA binding"/>
    <property type="evidence" value="ECO:0007669"/>
    <property type="project" value="UniProtKB-KW"/>
</dbReference>
<evidence type="ECO:0000256" key="2">
    <source>
        <dbReference type="ARBA" id="ARBA00023015"/>
    </source>
</evidence>
<dbReference type="InterPro" id="IPR000847">
    <property type="entry name" value="LysR_HTH_N"/>
</dbReference>
<accession>A0A0L8AKZ7</accession>
<proteinExistence type="inferred from homology"/>
<keyword evidence="3" id="KW-0238">DNA-binding</keyword>
<dbReference type="Proteomes" id="UP000036908">
    <property type="component" value="Unassembled WGS sequence"/>
</dbReference>
<dbReference type="PROSITE" id="PS50931">
    <property type="entry name" value="HTH_LYSR"/>
    <property type="match status" value="1"/>
</dbReference>
<dbReference type="RefSeq" id="WP_053223033.1">
    <property type="nucleotide sequence ID" value="NZ_JSVA01000008.1"/>
</dbReference>
<keyword evidence="8" id="KW-1185">Reference proteome</keyword>
<evidence type="ECO:0000256" key="4">
    <source>
        <dbReference type="ARBA" id="ARBA00023159"/>
    </source>
</evidence>
<organism evidence="7 8">
    <name type="scientific">Roseivirga seohaensis subsp. aquiponti</name>
    <dbReference type="NCBI Taxonomy" id="1566026"/>
    <lineage>
        <taxon>Bacteria</taxon>
        <taxon>Pseudomonadati</taxon>
        <taxon>Bacteroidota</taxon>
        <taxon>Cytophagia</taxon>
        <taxon>Cytophagales</taxon>
        <taxon>Roseivirgaceae</taxon>
        <taxon>Roseivirga</taxon>
    </lineage>
</organism>
<dbReference type="OrthoDB" id="9803735at2"/>
<keyword evidence="5" id="KW-0804">Transcription</keyword>
<dbReference type="Pfam" id="PF00126">
    <property type="entry name" value="HTH_1"/>
    <property type="match status" value="1"/>
</dbReference>
<protein>
    <recommendedName>
        <fullName evidence="6">HTH lysR-type domain-containing protein</fullName>
    </recommendedName>
</protein>
<dbReference type="InterPro" id="IPR036390">
    <property type="entry name" value="WH_DNA-bd_sf"/>
</dbReference>
<dbReference type="InterPro" id="IPR036388">
    <property type="entry name" value="WH-like_DNA-bd_sf"/>
</dbReference>
<gene>
    <name evidence="7" type="ORF">OB69_07205</name>
</gene>
<dbReference type="GO" id="GO:0032993">
    <property type="term" value="C:protein-DNA complex"/>
    <property type="evidence" value="ECO:0007669"/>
    <property type="project" value="TreeGrafter"/>
</dbReference>
<name>A0A0L8AKZ7_9BACT</name>
<dbReference type="Gene3D" id="1.10.10.10">
    <property type="entry name" value="Winged helix-like DNA-binding domain superfamily/Winged helix DNA-binding domain"/>
    <property type="match status" value="1"/>
</dbReference>
<evidence type="ECO:0000256" key="5">
    <source>
        <dbReference type="ARBA" id="ARBA00023163"/>
    </source>
</evidence>
<dbReference type="Pfam" id="PF03466">
    <property type="entry name" value="LysR_substrate"/>
    <property type="match status" value="1"/>
</dbReference>
<comment type="caution">
    <text evidence="7">The sequence shown here is derived from an EMBL/GenBank/DDBJ whole genome shotgun (WGS) entry which is preliminary data.</text>
</comment>
<reference evidence="8" key="1">
    <citation type="submission" date="2014-11" db="EMBL/GenBank/DDBJ databases">
        <title>Genome sequencing of Roseivirga sp. D-25.</title>
        <authorList>
            <person name="Selvaratnam C."/>
            <person name="Thevarajoo S."/>
            <person name="Goh K.M."/>
            <person name="Eee R."/>
            <person name="Chan K.-G."/>
            <person name="Chong C.S."/>
        </authorList>
    </citation>
    <scope>NUCLEOTIDE SEQUENCE [LARGE SCALE GENOMIC DNA]</scope>
    <source>
        <strain evidence="8">D-25</strain>
    </source>
</reference>